<keyword evidence="9" id="KW-1185">Reference proteome</keyword>
<evidence type="ECO:0000313" key="9">
    <source>
        <dbReference type="Proteomes" id="UP001302812"/>
    </source>
</evidence>
<evidence type="ECO:0000256" key="5">
    <source>
        <dbReference type="ARBA" id="ARBA00038359"/>
    </source>
</evidence>
<dbReference type="RefSeq" id="XP_064673022.1">
    <property type="nucleotide sequence ID" value="XM_064810678.1"/>
</dbReference>
<evidence type="ECO:0000313" key="8">
    <source>
        <dbReference type="EMBL" id="KAK4115452.1"/>
    </source>
</evidence>
<comment type="subcellular location">
    <subcellularLocation>
        <location evidence="1">Membrane</location>
        <topology evidence="1">Multi-pass membrane protein</topology>
    </subcellularLocation>
</comment>
<dbReference type="PANTHER" id="PTHR33048:SF114">
    <property type="entry name" value="MEMBRANE PROTEIN PTH11-LIKE, PUTATIVE (AFU_ORTHOLOGUE AFUA_7G06620)-RELATED"/>
    <property type="match status" value="1"/>
</dbReference>
<keyword evidence="3 6" id="KW-1133">Transmembrane helix</keyword>
<reference evidence="8" key="2">
    <citation type="submission" date="2023-05" db="EMBL/GenBank/DDBJ databases">
        <authorList>
            <consortium name="Lawrence Berkeley National Laboratory"/>
            <person name="Steindorff A."/>
            <person name="Hensen N."/>
            <person name="Bonometti L."/>
            <person name="Westerberg I."/>
            <person name="Brannstrom I.O."/>
            <person name="Guillou S."/>
            <person name="Cros-Aarteil S."/>
            <person name="Calhoun S."/>
            <person name="Haridas S."/>
            <person name="Kuo A."/>
            <person name="Mondo S."/>
            <person name="Pangilinan J."/>
            <person name="Riley R."/>
            <person name="Labutti K."/>
            <person name="Andreopoulos B."/>
            <person name="Lipzen A."/>
            <person name="Chen C."/>
            <person name="Yanf M."/>
            <person name="Daum C."/>
            <person name="Ng V."/>
            <person name="Clum A."/>
            <person name="Ohm R."/>
            <person name="Martin F."/>
            <person name="Silar P."/>
            <person name="Natvig D."/>
            <person name="Lalanne C."/>
            <person name="Gautier V."/>
            <person name="Ament-Velasquez S.L."/>
            <person name="Kruys A."/>
            <person name="Hutchinson M.I."/>
            <person name="Powell A.J."/>
            <person name="Barry K."/>
            <person name="Miller A.N."/>
            <person name="Grigoriev I.V."/>
            <person name="Debuchy R."/>
            <person name="Gladieux P."/>
            <person name="Thoren M.H."/>
            <person name="Johannesson H."/>
        </authorList>
    </citation>
    <scope>NUCLEOTIDE SEQUENCE</scope>
    <source>
        <strain evidence="8">CBS 508.74</strain>
    </source>
</reference>
<feature type="non-terminal residue" evidence="8">
    <location>
        <position position="291"/>
    </location>
</feature>
<feature type="transmembrane region" description="Helical" evidence="6">
    <location>
        <begin position="42"/>
        <end position="67"/>
    </location>
</feature>
<feature type="transmembrane region" description="Helical" evidence="6">
    <location>
        <begin position="124"/>
        <end position="149"/>
    </location>
</feature>
<keyword evidence="2 6" id="KW-0812">Transmembrane</keyword>
<sequence>MAETQGPTVVAVAIVFAVISVLTIILRLLSRTLIVGKLSPDDWIICVAVVISWAFIGCTIASVQYGLGSHMEDVLVRGTDNMITYAQVVWLSSIFYNACLGFIKCSVLALYMRLGDPNLRMLSMIMTGVVFCQAGANVFACIFQCSPISAAYDITIPDDQKRCVNINAFYLANAAVNILTDLLTYTLPIPLVLKLQVPKRQKISLAVIFGLGLLACVSSIIRITYIPQMLASTDQTWTIAGAMYWSVIETNVGILAASIPSYKPLVKRYAPRLLGSYAVRDDNKHSGFKMM</sequence>
<dbReference type="InterPro" id="IPR049326">
    <property type="entry name" value="Rhodopsin_dom_fungi"/>
</dbReference>
<evidence type="ECO:0000256" key="6">
    <source>
        <dbReference type="SAM" id="Phobius"/>
    </source>
</evidence>
<evidence type="ECO:0000256" key="4">
    <source>
        <dbReference type="ARBA" id="ARBA00023136"/>
    </source>
</evidence>
<dbReference type="EMBL" id="MU853334">
    <property type="protein sequence ID" value="KAK4115452.1"/>
    <property type="molecule type" value="Genomic_DNA"/>
</dbReference>
<feature type="transmembrane region" description="Helical" evidence="6">
    <location>
        <begin position="205"/>
        <end position="225"/>
    </location>
</feature>
<feature type="domain" description="Rhodopsin" evidence="7">
    <location>
        <begin position="26"/>
        <end position="268"/>
    </location>
</feature>
<dbReference type="Proteomes" id="UP001302812">
    <property type="component" value="Unassembled WGS sequence"/>
</dbReference>
<gene>
    <name evidence="8" type="ORF">N656DRAFT_694574</name>
</gene>
<evidence type="ECO:0000256" key="1">
    <source>
        <dbReference type="ARBA" id="ARBA00004141"/>
    </source>
</evidence>
<protein>
    <recommendedName>
        <fullName evidence="7">Rhodopsin domain-containing protein</fullName>
    </recommendedName>
</protein>
<dbReference type="InterPro" id="IPR052337">
    <property type="entry name" value="SAT4-like"/>
</dbReference>
<dbReference type="GO" id="GO:0016020">
    <property type="term" value="C:membrane"/>
    <property type="evidence" value="ECO:0007669"/>
    <property type="project" value="UniProtKB-SubCell"/>
</dbReference>
<feature type="transmembrane region" description="Helical" evidence="6">
    <location>
        <begin position="87"/>
        <end position="112"/>
    </location>
</feature>
<evidence type="ECO:0000259" key="7">
    <source>
        <dbReference type="Pfam" id="PF20684"/>
    </source>
</evidence>
<dbReference type="Pfam" id="PF20684">
    <property type="entry name" value="Fung_rhodopsin"/>
    <property type="match status" value="1"/>
</dbReference>
<comment type="similarity">
    <text evidence="5">Belongs to the SAT4 family.</text>
</comment>
<feature type="transmembrane region" description="Helical" evidence="6">
    <location>
        <begin position="6"/>
        <end position="30"/>
    </location>
</feature>
<dbReference type="AlphaFoldDB" id="A0AAN6TJ56"/>
<evidence type="ECO:0000256" key="3">
    <source>
        <dbReference type="ARBA" id="ARBA00022989"/>
    </source>
</evidence>
<proteinExistence type="inferred from homology"/>
<accession>A0AAN6TJ56</accession>
<feature type="transmembrane region" description="Helical" evidence="6">
    <location>
        <begin position="237"/>
        <end position="259"/>
    </location>
</feature>
<dbReference type="GeneID" id="89934803"/>
<keyword evidence="4 6" id="KW-0472">Membrane</keyword>
<comment type="caution">
    <text evidence="8">The sequence shown here is derived from an EMBL/GenBank/DDBJ whole genome shotgun (WGS) entry which is preliminary data.</text>
</comment>
<organism evidence="8 9">
    <name type="scientific">Canariomyces notabilis</name>
    <dbReference type="NCBI Taxonomy" id="2074819"/>
    <lineage>
        <taxon>Eukaryota</taxon>
        <taxon>Fungi</taxon>
        <taxon>Dikarya</taxon>
        <taxon>Ascomycota</taxon>
        <taxon>Pezizomycotina</taxon>
        <taxon>Sordariomycetes</taxon>
        <taxon>Sordariomycetidae</taxon>
        <taxon>Sordariales</taxon>
        <taxon>Chaetomiaceae</taxon>
        <taxon>Canariomyces</taxon>
    </lineage>
</organism>
<reference evidence="8" key="1">
    <citation type="journal article" date="2023" name="Mol. Phylogenet. Evol.">
        <title>Genome-scale phylogeny and comparative genomics of the fungal order Sordariales.</title>
        <authorList>
            <person name="Hensen N."/>
            <person name="Bonometti L."/>
            <person name="Westerberg I."/>
            <person name="Brannstrom I.O."/>
            <person name="Guillou S."/>
            <person name="Cros-Aarteil S."/>
            <person name="Calhoun S."/>
            <person name="Haridas S."/>
            <person name="Kuo A."/>
            <person name="Mondo S."/>
            <person name="Pangilinan J."/>
            <person name="Riley R."/>
            <person name="LaButti K."/>
            <person name="Andreopoulos B."/>
            <person name="Lipzen A."/>
            <person name="Chen C."/>
            <person name="Yan M."/>
            <person name="Daum C."/>
            <person name="Ng V."/>
            <person name="Clum A."/>
            <person name="Steindorff A."/>
            <person name="Ohm R.A."/>
            <person name="Martin F."/>
            <person name="Silar P."/>
            <person name="Natvig D.O."/>
            <person name="Lalanne C."/>
            <person name="Gautier V."/>
            <person name="Ament-Velasquez S.L."/>
            <person name="Kruys A."/>
            <person name="Hutchinson M.I."/>
            <person name="Powell A.J."/>
            <person name="Barry K."/>
            <person name="Miller A.N."/>
            <person name="Grigoriev I.V."/>
            <person name="Debuchy R."/>
            <person name="Gladieux P."/>
            <person name="Hiltunen Thoren M."/>
            <person name="Johannesson H."/>
        </authorList>
    </citation>
    <scope>NUCLEOTIDE SEQUENCE</scope>
    <source>
        <strain evidence="8">CBS 508.74</strain>
    </source>
</reference>
<evidence type="ECO:0000256" key="2">
    <source>
        <dbReference type="ARBA" id="ARBA00022692"/>
    </source>
</evidence>
<dbReference type="PANTHER" id="PTHR33048">
    <property type="entry name" value="PTH11-LIKE INTEGRAL MEMBRANE PROTEIN (AFU_ORTHOLOGUE AFUA_5G11245)"/>
    <property type="match status" value="1"/>
</dbReference>
<name>A0AAN6TJ56_9PEZI</name>